<evidence type="ECO:0000313" key="4">
    <source>
        <dbReference type="Proteomes" id="UP001157006"/>
    </source>
</evidence>
<organism evidence="3 4">
    <name type="scientific">Vicia faba</name>
    <name type="common">Broad bean</name>
    <name type="synonym">Faba vulgaris</name>
    <dbReference type="NCBI Taxonomy" id="3906"/>
    <lineage>
        <taxon>Eukaryota</taxon>
        <taxon>Viridiplantae</taxon>
        <taxon>Streptophyta</taxon>
        <taxon>Embryophyta</taxon>
        <taxon>Tracheophyta</taxon>
        <taxon>Spermatophyta</taxon>
        <taxon>Magnoliopsida</taxon>
        <taxon>eudicotyledons</taxon>
        <taxon>Gunneridae</taxon>
        <taxon>Pentapetalae</taxon>
        <taxon>rosids</taxon>
        <taxon>fabids</taxon>
        <taxon>Fabales</taxon>
        <taxon>Fabaceae</taxon>
        <taxon>Papilionoideae</taxon>
        <taxon>50 kb inversion clade</taxon>
        <taxon>NPAAA clade</taxon>
        <taxon>Hologalegina</taxon>
        <taxon>IRL clade</taxon>
        <taxon>Fabeae</taxon>
        <taxon>Vicia</taxon>
    </lineage>
</organism>
<sequence>MPLSIQVAHPPPFSTPPPTHSTVPLMHTAPISGYFTRLLSTPPFSSFPPMSEPSFIIPPRYTPYMQLGEPSNPHPTHFPMPSMQLSEPSMRHSINQYDRRLALWLSEHPGLSGPSSGYPTDPSVGFRTWYDVSGIKKKNGRVYGAGGYAKTIKQRDRSFRMRLADGEGTSTPPILTAEIFETMRNLENTEATHKVTARNAEIEEMKRKQIEMQEEMRRRETELQKEMRRQTLEYQEAMRITNERAQRIDQFFASQNSGGGYGGVSGYEGVVEEEEIEKEEEDV</sequence>
<dbReference type="Proteomes" id="UP001157006">
    <property type="component" value="Chromosome 1L"/>
</dbReference>
<gene>
    <name evidence="3" type="ORF">VFH_I242120</name>
</gene>
<name>A0AAV0YNS8_VICFA</name>
<evidence type="ECO:0000313" key="3">
    <source>
        <dbReference type="EMBL" id="CAI8586182.1"/>
    </source>
</evidence>
<keyword evidence="4" id="KW-1185">Reference proteome</keyword>
<dbReference type="EMBL" id="OX451736">
    <property type="protein sequence ID" value="CAI8586182.1"/>
    <property type="molecule type" value="Genomic_DNA"/>
</dbReference>
<proteinExistence type="predicted"/>
<accession>A0AAV0YNS8</accession>
<feature type="compositionally biased region" description="Acidic residues" evidence="2">
    <location>
        <begin position="270"/>
        <end position="283"/>
    </location>
</feature>
<reference evidence="3 4" key="1">
    <citation type="submission" date="2023-01" db="EMBL/GenBank/DDBJ databases">
        <authorList>
            <person name="Kreplak J."/>
        </authorList>
    </citation>
    <scope>NUCLEOTIDE SEQUENCE [LARGE SCALE GENOMIC DNA]</scope>
</reference>
<feature type="region of interest" description="Disordered" evidence="2">
    <location>
        <begin position="253"/>
        <end position="283"/>
    </location>
</feature>
<feature type="coiled-coil region" evidence="1">
    <location>
        <begin position="198"/>
        <end position="233"/>
    </location>
</feature>
<dbReference type="AlphaFoldDB" id="A0AAV0YNS8"/>
<feature type="compositionally biased region" description="Gly residues" evidence="2">
    <location>
        <begin position="257"/>
        <end position="266"/>
    </location>
</feature>
<protein>
    <submittedName>
        <fullName evidence="3">Uncharacterized protein</fullName>
    </submittedName>
</protein>
<evidence type="ECO:0000256" key="2">
    <source>
        <dbReference type="SAM" id="MobiDB-lite"/>
    </source>
</evidence>
<keyword evidence="1" id="KW-0175">Coiled coil</keyword>
<evidence type="ECO:0000256" key="1">
    <source>
        <dbReference type="SAM" id="Coils"/>
    </source>
</evidence>